<name>A0ABV6EPJ8_9BRAD</name>
<evidence type="ECO:0000259" key="1">
    <source>
        <dbReference type="Pfam" id="PF22302"/>
    </source>
</evidence>
<keyword evidence="3" id="KW-1185">Reference proteome</keyword>
<gene>
    <name evidence="2" type="ORF">ACFFJ6_06680</name>
</gene>
<dbReference type="Proteomes" id="UP001589775">
    <property type="component" value="Unassembled WGS sequence"/>
</dbReference>
<dbReference type="EMBL" id="JBHLWM010000001">
    <property type="protein sequence ID" value="MFC0240145.1"/>
    <property type="molecule type" value="Genomic_DNA"/>
</dbReference>
<organism evidence="2 3">
    <name type="scientific">Rhodopseudomonas telluris</name>
    <dbReference type="NCBI Taxonomy" id="644215"/>
    <lineage>
        <taxon>Bacteria</taxon>
        <taxon>Pseudomonadati</taxon>
        <taxon>Pseudomonadota</taxon>
        <taxon>Alphaproteobacteria</taxon>
        <taxon>Hyphomicrobiales</taxon>
        <taxon>Nitrobacteraceae</taxon>
        <taxon>Rhodopseudomonas</taxon>
    </lineage>
</organism>
<proteinExistence type="predicted"/>
<reference evidence="2 3" key="1">
    <citation type="submission" date="2024-09" db="EMBL/GenBank/DDBJ databases">
        <authorList>
            <person name="Sun Q."/>
            <person name="Mori K."/>
        </authorList>
    </citation>
    <scope>NUCLEOTIDE SEQUENCE [LARGE SCALE GENOMIC DNA]</scope>
    <source>
        <strain evidence="2 3">KCTC 23279</strain>
    </source>
</reference>
<comment type="caution">
    <text evidence="2">The sequence shown here is derived from an EMBL/GenBank/DDBJ whole genome shotgun (WGS) entry which is preliminary data.</text>
</comment>
<dbReference type="Pfam" id="PF22302">
    <property type="entry name" value="DUF6968"/>
    <property type="match status" value="1"/>
</dbReference>
<feature type="domain" description="DUF6968" evidence="1">
    <location>
        <begin position="4"/>
        <end position="94"/>
    </location>
</feature>
<dbReference type="InterPro" id="IPR054241">
    <property type="entry name" value="DUF6968"/>
</dbReference>
<protein>
    <submittedName>
        <fullName evidence="2">DUF6968 family protein</fullName>
    </submittedName>
</protein>
<evidence type="ECO:0000313" key="2">
    <source>
        <dbReference type="EMBL" id="MFC0240145.1"/>
    </source>
</evidence>
<sequence length="110" mass="12039">MLIAERTLHLQRGDMKHAVPIRLFAPIAGDNSWGCRWEIHGPEQVRSGEAIGHDAVQALVLALQAIGSELYSSAAHVSADLRWSDAWAGYGFPVPGMMRDQLVGDDAKYL</sequence>
<accession>A0ABV6EPJ8</accession>
<dbReference type="RefSeq" id="WP_378385618.1">
    <property type="nucleotide sequence ID" value="NZ_JBHLWM010000001.1"/>
</dbReference>
<evidence type="ECO:0000313" key="3">
    <source>
        <dbReference type="Proteomes" id="UP001589775"/>
    </source>
</evidence>